<evidence type="ECO:0000259" key="1">
    <source>
        <dbReference type="Pfam" id="PF04738"/>
    </source>
</evidence>
<dbReference type="AlphaFoldDB" id="A0A381FQS0"/>
<evidence type="ECO:0000313" key="2">
    <source>
        <dbReference type="EMBL" id="AZA63026.1"/>
    </source>
</evidence>
<dbReference type="InterPro" id="IPR006827">
    <property type="entry name" value="Lant_deHydtase_N"/>
</dbReference>
<gene>
    <name evidence="2" type="ORF">EG340_19245</name>
    <name evidence="3" type="ORF">NCTC13532_04477</name>
</gene>
<dbReference type="RefSeq" id="WP_115621854.1">
    <property type="nucleotide sequence ID" value="NZ_CP033928.1"/>
</dbReference>
<reference evidence="3 4" key="1">
    <citation type="submission" date="2018-06" db="EMBL/GenBank/DDBJ databases">
        <authorList>
            <consortium name="Pathogen Informatics"/>
            <person name="Doyle S."/>
        </authorList>
    </citation>
    <scope>NUCLEOTIDE SEQUENCE [LARGE SCALE GENOMIC DNA]</scope>
    <source>
        <strain evidence="3 4">NCTC13532</strain>
    </source>
</reference>
<feature type="domain" description="Lantibiotic dehydratase N-terminal" evidence="1">
    <location>
        <begin position="35"/>
        <end position="616"/>
    </location>
</feature>
<evidence type="ECO:0000313" key="4">
    <source>
        <dbReference type="Proteomes" id="UP000254282"/>
    </source>
</evidence>
<reference evidence="2 5" key="2">
    <citation type="submission" date="2018-11" db="EMBL/GenBank/DDBJ databases">
        <title>Proposal to divide the Flavobacteriaceae and reorganize its genera based on Amino Acid Identity values calculated from whole genome sequences.</title>
        <authorList>
            <person name="Nicholson A.C."/>
            <person name="Gulvik C.A."/>
            <person name="Whitney A.M."/>
            <person name="Humrighouse B.W."/>
            <person name="Bell M."/>
            <person name="Holmes B."/>
            <person name="Steigerwalt A."/>
            <person name="Villarma A."/>
            <person name="Sheth M."/>
            <person name="Batra D."/>
            <person name="Pryor J."/>
            <person name="Bernardet J.-F."/>
            <person name="Hugo C."/>
            <person name="Kampfer P."/>
            <person name="Newman J."/>
            <person name="Mcquiston J.R."/>
        </authorList>
    </citation>
    <scope>NUCLEOTIDE SEQUENCE [LARGE SCALE GENOMIC DNA]</scope>
    <source>
        <strain evidence="2 5">G0211</strain>
    </source>
</reference>
<dbReference type="Proteomes" id="UP000254282">
    <property type="component" value="Unassembled WGS sequence"/>
</dbReference>
<dbReference type="Pfam" id="PF04738">
    <property type="entry name" value="Lant_dehydr_N"/>
    <property type="match status" value="1"/>
</dbReference>
<proteinExistence type="predicted"/>
<protein>
    <submittedName>
        <fullName evidence="3">Lantibiotic dehydratase, C terminus</fullName>
    </submittedName>
</protein>
<evidence type="ECO:0000313" key="5">
    <source>
        <dbReference type="Proteomes" id="UP000269076"/>
    </source>
</evidence>
<dbReference type="EMBL" id="UFVR01000004">
    <property type="protein sequence ID" value="SUX48866.1"/>
    <property type="molecule type" value="Genomic_DNA"/>
</dbReference>
<accession>A0A381FQS0</accession>
<organism evidence="3 4">
    <name type="scientific">Chryseobacterium indoltheticum</name>
    <dbReference type="NCBI Taxonomy" id="254"/>
    <lineage>
        <taxon>Bacteria</taxon>
        <taxon>Pseudomonadati</taxon>
        <taxon>Bacteroidota</taxon>
        <taxon>Flavobacteriia</taxon>
        <taxon>Flavobacteriales</taxon>
        <taxon>Weeksellaceae</taxon>
        <taxon>Chryseobacterium group</taxon>
        <taxon>Chryseobacterium</taxon>
    </lineage>
</organism>
<dbReference type="EMBL" id="CP033928">
    <property type="protein sequence ID" value="AZA63026.1"/>
    <property type="molecule type" value="Genomic_DNA"/>
</dbReference>
<name>A0A381FQS0_9FLAO</name>
<dbReference type="Proteomes" id="UP000269076">
    <property type="component" value="Chromosome"/>
</dbReference>
<evidence type="ECO:0000313" key="3">
    <source>
        <dbReference type="EMBL" id="SUX48866.1"/>
    </source>
</evidence>
<sequence>MPFSSKQFFRTPLLPLQTADSFLSNEDIHRFYNENAFFRKGVYLASPNFYSLLENSFQNKKIESEKTNTLLKYILRASSICPPFGLFSGFFVSHSSEDNSLIWEQTDIEEYQRIENGTLYKLLSDSKVNENEKLYKTNSSLYKLPDEYRYFEYHDTSLNNRIFNKVNLEVNEYLSTVLEATKSFNTFSEIQDLLLSKDDTLENEEVAEFINQLTSNQILTTNVELPLSGSLKTHREKTHSHILGVDSEFLNFDLKRILESNEKISKVLAKDTKQQTNYIHIDAELKTSSSLLSKKYYEDLRSAVPFFKKYFSPTDSHFKLDAFVKEFSERFEEQFIPINTALDPDVGITYGYGNNNITPNTIVNNLFSMYNKAETDKNSNTFSLSYIENQILTEIINNPLLEEIDLEKFENINPVNYQKPLPATFFALTQLGTQLINLDFYGGTTAAKLINRYSSVPEIKQIIEEIYHYEDQNSADEIIVELLHLPYLKSHNINSREKTRKHEVEYLGGSSSDNPILMEDILLGVENGNLKLKHALTGKYIKIINSNADHYHNNLIPIYQFLCDLSGYYNVNSIGFTWSPFFTDNFISLPRLRYKNIILSQKQWNINKTSVNQLKSPEQILTFFNEHKIDPIFYLFDNSTGENGFRINISNPLQMNFFLNEIQKKDTLIIKESFFTEQNKSILNDTTGNSYNNEVVFFLKN</sequence>